<reference evidence="2 3" key="1">
    <citation type="submission" date="2018-03" db="EMBL/GenBank/DDBJ databases">
        <title>Genome sequence of Clostridium vincentii DSM 10228.</title>
        <authorList>
            <person name="Poehlein A."/>
            <person name="Daniel R."/>
        </authorList>
    </citation>
    <scope>NUCLEOTIDE SEQUENCE [LARGE SCALE GENOMIC DNA]</scope>
    <source>
        <strain evidence="2 3">DSM 10228</strain>
    </source>
</reference>
<keyword evidence="1" id="KW-0812">Transmembrane</keyword>
<evidence type="ECO:0000313" key="2">
    <source>
        <dbReference type="EMBL" id="PRR82208.1"/>
    </source>
</evidence>
<dbReference type="AlphaFoldDB" id="A0A2T0BE91"/>
<proteinExistence type="predicted"/>
<protein>
    <submittedName>
        <fullName evidence="2">Uncharacterized protein</fullName>
    </submittedName>
</protein>
<dbReference type="RefSeq" id="WP_106059844.1">
    <property type="nucleotide sequence ID" value="NZ_PVXQ01000018.1"/>
</dbReference>
<feature type="transmembrane region" description="Helical" evidence="1">
    <location>
        <begin position="104"/>
        <end position="126"/>
    </location>
</feature>
<feature type="transmembrane region" description="Helical" evidence="1">
    <location>
        <begin position="36"/>
        <end position="54"/>
    </location>
</feature>
<accession>A0A2T0BE91</accession>
<keyword evidence="1" id="KW-1133">Transmembrane helix</keyword>
<sequence length="173" mass="19094">MARKITTIGIFTAAMIVGGYILYFLSNLVPIPGSKFIMMGPYLTFVMTFPLIRYPRFGTLSLINLVFGGVMIIMSPWMTLAIVVSGILADLMMLLPIWLKVKQVLAMGVYNGISLLTSFYISNYITGNALYKILNFEALLVGLGLAVLTGILGGYMGLKVNKKYLKLEKNISF</sequence>
<comment type="caution">
    <text evidence="2">The sequence shown here is derived from an EMBL/GenBank/DDBJ whole genome shotgun (WGS) entry which is preliminary data.</text>
</comment>
<dbReference type="OrthoDB" id="1953360at2"/>
<dbReference type="EMBL" id="PVXQ01000018">
    <property type="protein sequence ID" value="PRR82208.1"/>
    <property type="molecule type" value="Genomic_DNA"/>
</dbReference>
<evidence type="ECO:0000256" key="1">
    <source>
        <dbReference type="SAM" id="Phobius"/>
    </source>
</evidence>
<gene>
    <name evidence="2" type="ORF">CLVI_18680</name>
</gene>
<evidence type="ECO:0000313" key="3">
    <source>
        <dbReference type="Proteomes" id="UP000239471"/>
    </source>
</evidence>
<keyword evidence="3" id="KW-1185">Reference proteome</keyword>
<feature type="transmembrane region" description="Helical" evidence="1">
    <location>
        <begin position="6"/>
        <end position="24"/>
    </location>
</feature>
<name>A0A2T0BE91_9CLOT</name>
<dbReference type="Proteomes" id="UP000239471">
    <property type="component" value="Unassembled WGS sequence"/>
</dbReference>
<keyword evidence="1" id="KW-0472">Membrane</keyword>
<organism evidence="2 3">
    <name type="scientific">Clostridium vincentii</name>
    <dbReference type="NCBI Taxonomy" id="52704"/>
    <lineage>
        <taxon>Bacteria</taxon>
        <taxon>Bacillati</taxon>
        <taxon>Bacillota</taxon>
        <taxon>Clostridia</taxon>
        <taxon>Eubacteriales</taxon>
        <taxon>Clostridiaceae</taxon>
        <taxon>Clostridium</taxon>
    </lineage>
</organism>
<feature type="transmembrane region" description="Helical" evidence="1">
    <location>
        <begin position="138"/>
        <end position="158"/>
    </location>
</feature>
<feature type="transmembrane region" description="Helical" evidence="1">
    <location>
        <begin position="66"/>
        <end position="92"/>
    </location>
</feature>